<dbReference type="STRING" id="754436.JCM19237_5037"/>
<dbReference type="InterPro" id="IPR026286">
    <property type="entry name" value="MaiA/AMDase"/>
</dbReference>
<dbReference type="eggNOG" id="COG3473">
    <property type="taxonomic scope" value="Bacteria"/>
</dbReference>
<proteinExistence type="predicted"/>
<dbReference type="PANTHER" id="PTHR40267">
    <property type="entry name" value="BLR3294 PROTEIN"/>
    <property type="match status" value="1"/>
</dbReference>
<dbReference type="Gene3D" id="3.40.50.12500">
    <property type="match status" value="1"/>
</dbReference>
<reference evidence="1 2" key="1">
    <citation type="journal article" date="2014" name="Genome Announc.">
        <title>Draft Genome Sequences of Two Vibrionaceae Species, Vibrio ponticus C121 and Photobacterium aphoticum C119, Isolated as Coral Reef Microbiota.</title>
        <authorList>
            <person name="Al-saari N."/>
            <person name="Meirelles P.M."/>
            <person name="Mino S."/>
            <person name="Suda W."/>
            <person name="Oshima K."/>
            <person name="Hattori M."/>
            <person name="Ohkuma M."/>
            <person name="Thompson F.L."/>
            <person name="Gomez-Gil B."/>
            <person name="Sawabe T."/>
            <person name="Sawabe T."/>
        </authorList>
    </citation>
    <scope>NUCLEOTIDE SEQUENCE [LARGE SCALE GENOMIC DNA]</scope>
    <source>
        <strain evidence="1 2">JCM 19237</strain>
    </source>
</reference>
<dbReference type="AlphaFoldDB" id="A0A090QK07"/>
<evidence type="ECO:0000313" key="2">
    <source>
        <dbReference type="Proteomes" id="UP000029227"/>
    </source>
</evidence>
<dbReference type="Proteomes" id="UP000029227">
    <property type="component" value="Unassembled WGS sequence"/>
</dbReference>
<accession>A0A090QK07</accession>
<dbReference type="InterPro" id="IPR053714">
    <property type="entry name" value="Iso_Racemase_Enz_sf"/>
</dbReference>
<sequence>MNFEQFDAFEVKLDFEPAPRPERVHIGLVQLANDHTLETDWSHLLREQAALFSTRIFKENGMTPEALDAVAASISDGAVLVGDGLPMDVMAFACTSASIVIGEDKVAKLMTQGRGDIPSTNPWTAAQAAFKHLGAKRVAVLSPYPTDVNFPLRQQLIDAGFDVVALAAFGILDDNIIHKVPLQSFEEGIEILLKDNDVDVIFMSCTSLRAVEKIQHLEDKFGVPIVSSNSALFWHAMHLCGKTAVCPGYGKLLSGTEI</sequence>
<dbReference type="PIRSF" id="PIRSF015736">
    <property type="entry name" value="MI"/>
    <property type="match status" value="1"/>
</dbReference>
<protein>
    <submittedName>
        <fullName evidence="1">Asp/Glu racemase</fullName>
    </submittedName>
</protein>
<dbReference type="EMBL" id="BBMN01000001">
    <property type="protein sequence ID" value="GAL02144.1"/>
    <property type="molecule type" value="Genomic_DNA"/>
</dbReference>
<gene>
    <name evidence="1" type="ORF">JCM19237_5037</name>
</gene>
<name>A0A090QK07_9GAMM</name>
<comment type="caution">
    <text evidence="1">The sequence shown here is derived from an EMBL/GenBank/DDBJ whole genome shotgun (WGS) entry which is preliminary data.</text>
</comment>
<organism evidence="1 2">
    <name type="scientific">Photobacterium aphoticum</name>
    <dbReference type="NCBI Taxonomy" id="754436"/>
    <lineage>
        <taxon>Bacteria</taxon>
        <taxon>Pseudomonadati</taxon>
        <taxon>Pseudomonadota</taxon>
        <taxon>Gammaproteobacteria</taxon>
        <taxon>Vibrionales</taxon>
        <taxon>Vibrionaceae</taxon>
        <taxon>Photobacterium</taxon>
    </lineage>
</organism>
<dbReference type="PANTHER" id="PTHR40267:SF1">
    <property type="entry name" value="BLR3294 PROTEIN"/>
    <property type="match status" value="1"/>
</dbReference>
<evidence type="ECO:0000313" key="1">
    <source>
        <dbReference type="EMBL" id="GAL02144.1"/>
    </source>
</evidence>
<dbReference type="Pfam" id="PF17645">
    <property type="entry name" value="Amdase"/>
    <property type="match status" value="1"/>
</dbReference>